<reference evidence="8" key="1">
    <citation type="submission" date="2018-06" db="EMBL/GenBank/DDBJ databases">
        <authorList>
            <person name="Zhirakovskaya E."/>
        </authorList>
    </citation>
    <scope>NUCLEOTIDE SEQUENCE</scope>
</reference>
<dbReference type="InterPro" id="IPR029028">
    <property type="entry name" value="Alpha/beta_knot_MTases"/>
</dbReference>
<dbReference type="GO" id="GO:0005829">
    <property type="term" value="C:cytosol"/>
    <property type="evidence" value="ECO:0007669"/>
    <property type="project" value="TreeGrafter"/>
</dbReference>
<dbReference type="InterPro" id="IPR001537">
    <property type="entry name" value="SpoU_MeTrfase"/>
</dbReference>
<dbReference type="Gene3D" id="3.40.1280.10">
    <property type="match status" value="1"/>
</dbReference>
<dbReference type="Pfam" id="PF00588">
    <property type="entry name" value="SpoU_methylase"/>
    <property type="match status" value="1"/>
</dbReference>
<dbReference type="PANTHER" id="PTHR46429">
    <property type="entry name" value="23S RRNA (GUANOSINE-2'-O-)-METHYLTRANSFERASE RLMB"/>
    <property type="match status" value="1"/>
</dbReference>
<gene>
    <name evidence="8" type="ORF">MNBD_GAMMA11-1401</name>
</gene>
<dbReference type="FunFam" id="3.40.1280.10:FF:000008">
    <property type="entry name" value="Group 3 RNA methyltransferase TrmH"/>
    <property type="match status" value="1"/>
</dbReference>
<proteinExistence type="inferred from homology"/>
<evidence type="ECO:0000256" key="1">
    <source>
        <dbReference type="ARBA" id="ARBA00007228"/>
    </source>
</evidence>
<accession>A0A3B0XIM5</accession>
<name>A0A3B0XIM5_9ZZZZ</name>
<dbReference type="InterPro" id="IPR024915">
    <property type="entry name" value="23S_rRNA_MeTrfase_RlmB"/>
</dbReference>
<evidence type="ECO:0000256" key="5">
    <source>
        <dbReference type="ARBA" id="ARBA00022679"/>
    </source>
</evidence>
<dbReference type="HAMAP" id="MF_01887">
    <property type="entry name" value="23SrRNA_methyltr_B"/>
    <property type="match status" value="1"/>
</dbReference>
<dbReference type="PANTHER" id="PTHR46429:SF1">
    <property type="entry name" value="23S RRNA (GUANOSINE-2'-O-)-METHYLTRANSFERASE RLMB"/>
    <property type="match status" value="1"/>
</dbReference>
<keyword evidence="2" id="KW-0963">Cytoplasm</keyword>
<evidence type="ECO:0000259" key="7">
    <source>
        <dbReference type="SMART" id="SM00967"/>
    </source>
</evidence>
<evidence type="ECO:0000256" key="2">
    <source>
        <dbReference type="ARBA" id="ARBA00022490"/>
    </source>
</evidence>
<keyword evidence="3" id="KW-0698">rRNA processing</keyword>
<dbReference type="InterPro" id="IPR029026">
    <property type="entry name" value="tRNA_m1G_MTases_N"/>
</dbReference>
<evidence type="ECO:0000256" key="3">
    <source>
        <dbReference type="ARBA" id="ARBA00022552"/>
    </source>
</evidence>
<dbReference type="SUPFAM" id="SSF75217">
    <property type="entry name" value="alpha/beta knot"/>
    <property type="match status" value="1"/>
</dbReference>
<feature type="domain" description="RNA 2-O ribose methyltransferase substrate binding" evidence="7">
    <location>
        <begin position="8"/>
        <end position="84"/>
    </location>
</feature>
<dbReference type="GO" id="GO:0003723">
    <property type="term" value="F:RNA binding"/>
    <property type="evidence" value="ECO:0007669"/>
    <property type="project" value="InterPro"/>
</dbReference>
<dbReference type="SUPFAM" id="SSF55315">
    <property type="entry name" value="L30e-like"/>
    <property type="match status" value="1"/>
</dbReference>
<dbReference type="InterPro" id="IPR013123">
    <property type="entry name" value="SpoU_subst-bd"/>
</dbReference>
<keyword evidence="6" id="KW-0949">S-adenosyl-L-methionine</keyword>
<keyword evidence="5 8" id="KW-0808">Transferase</keyword>
<dbReference type="EMBL" id="UOFG01000149">
    <property type="protein sequence ID" value="VAW61549.1"/>
    <property type="molecule type" value="Genomic_DNA"/>
</dbReference>
<comment type="similarity">
    <text evidence="1">Belongs to the class IV-like SAM-binding methyltransferase superfamily. RNA methyltransferase TrmH family.</text>
</comment>
<dbReference type="InterPro" id="IPR029064">
    <property type="entry name" value="Ribosomal_eL30-like_sf"/>
</dbReference>
<dbReference type="SMART" id="SM00967">
    <property type="entry name" value="SpoU_sub_bind"/>
    <property type="match status" value="1"/>
</dbReference>
<organism evidence="8">
    <name type="scientific">hydrothermal vent metagenome</name>
    <dbReference type="NCBI Taxonomy" id="652676"/>
    <lineage>
        <taxon>unclassified sequences</taxon>
        <taxon>metagenomes</taxon>
        <taxon>ecological metagenomes</taxon>
    </lineage>
</organism>
<evidence type="ECO:0000256" key="6">
    <source>
        <dbReference type="ARBA" id="ARBA00022691"/>
    </source>
</evidence>
<protein>
    <submittedName>
        <fullName evidence="8">23S rRNA (Guanosine(2251)-2'-O)-methyltransferase</fullName>
        <ecNumber evidence="8">2.1.1.185</ecNumber>
    </submittedName>
</protein>
<evidence type="ECO:0000256" key="4">
    <source>
        <dbReference type="ARBA" id="ARBA00022603"/>
    </source>
</evidence>
<dbReference type="EC" id="2.1.1.185" evidence="8"/>
<dbReference type="AlphaFoldDB" id="A0A3B0XIM5"/>
<dbReference type="NCBIfam" id="TIGR00186">
    <property type="entry name" value="rRNA_methyl_3"/>
    <property type="match status" value="1"/>
</dbReference>
<dbReference type="Gene3D" id="3.30.1330.30">
    <property type="match status" value="1"/>
</dbReference>
<sequence length="247" mass="27062">MKSAQPEIIFGFHSVEAIMRNDPANILQLLVEKNRRDKRMHQLVQFAESQGISVEYLKKTDLQKQADSHKTQGVAVRYKTAIKPDASSLDDILLKENVLLLVLDGVTDPHNLGACLRTADAAGVDAVIVPKDRAASITPTVRKVACGAAESLAFFQVTNLARTLKQLKDNEIWVVGTAGEAENNLYDVSLNGKLALIMGAEEKGMRRLTRENCNQLVKLPMAGQVESLNVSVATGVCLFEVLRQRAL</sequence>
<dbReference type="Pfam" id="PF08032">
    <property type="entry name" value="SpoU_sub_bind"/>
    <property type="match status" value="1"/>
</dbReference>
<dbReference type="GO" id="GO:0070039">
    <property type="term" value="F:rRNA (guanosine-2'-O-)-methyltransferase activity"/>
    <property type="evidence" value="ECO:0007669"/>
    <property type="project" value="TreeGrafter"/>
</dbReference>
<dbReference type="CDD" id="cd18103">
    <property type="entry name" value="SpoU-like_RlmB"/>
    <property type="match status" value="1"/>
</dbReference>
<evidence type="ECO:0000313" key="8">
    <source>
        <dbReference type="EMBL" id="VAW61549.1"/>
    </source>
</evidence>
<keyword evidence="4 8" id="KW-0489">Methyltransferase</keyword>
<dbReference type="InterPro" id="IPR004441">
    <property type="entry name" value="rRNA_MeTrfase_TrmH"/>
</dbReference>